<dbReference type="AlphaFoldDB" id="A0A0G0D3J0"/>
<reference evidence="1 2" key="1">
    <citation type="journal article" date="2015" name="Nature">
        <title>rRNA introns, odd ribosomes, and small enigmatic genomes across a large radiation of phyla.</title>
        <authorList>
            <person name="Brown C.T."/>
            <person name="Hug L.A."/>
            <person name="Thomas B.C."/>
            <person name="Sharon I."/>
            <person name="Castelle C.J."/>
            <person name="Singh A."/>
            <person name="Wilkins M.J."/>
            <person name="Williams K.H."/>
            <person name="Banfield J.F."/>
        </authorList>
    </citation>
    <scope>NUCLEOTIDE SEQUENCE [LARGE SCALE GENOMIC DNA]</scope>
</reference>
<dbReference type="Proteomes" id="UP000034316">
    <property type="component" value="Unassembled WGS sequence"/>
</dbReference>
<comment type="caution">
    <text evidence="1">The sequence shown here is derived from an EMBL/GenBank/DDBJ whole genome shotgun (WGS) entry which is preliminary data.</text>
</comment>
<gene>
    <name evidence="1" type="ORF">UR93_C0028G0005</name>
</gene>
<evidence type="ECO:0000313" key="1">
    <source>
        <dbReference type="EMBL" id="KKP87908.1"/>
    </source>
</evidence>
<evidence type="ECO:0000313" key="2">
    <source>
        <dbReference type="Proteomes" id="UP000034316"/>
    </source>
</evidence>
<dbReference type="STRING" id="1618333.UR93_C0028G0005"/>
<proteinExistence type="predicted"/>
<protein>
    <submittedName>
        <fullName evidence="1">Uncharacterized protein</fullName>
    </submittedName>
</protein>
<sequence length="224" mass="24850">MKFGPESYRSKSENMLSKAIRIVATLAIPLSSPAQKATGETTTIKEEYRVPGLFEIIKNNRSKTIEAIKKEIFQGNKVDNKVFAPDSITQLLELATRSDAPKDPIEKQQWVNDWTNKICGEYTPAIQTKINMGFAGVIPIGITEENGGLVINNTEGTDTTTNEKIKFEDMDLIIVGFDGNPQSGHINEKKYWFVGIDIAPKESGGFVIKQNSLNNISLNLNDNK</sequence>
<dbReference type="EMBL" id="LBRB01000028">
    <property type="protein sequence ID" value="KKP87908.1"/>
    <property type="molecule type" value="Genomic_DNA"/>
</dbReference>
<name>A0A0G0D3J0_9BACT</name>
<organism evidence="1 2">
    <name type="scientific">Berkelbacteria bacterium GW2011_GWA2_35_9</name>
    <dbReference type="NCBI Taxonomy" id="1618333"/>
    <lineage>
        <taxon>Bacteria</taxon>
        <taxon>Candidatus Berkelbacteria</taxon>
    </lineage>
</organism>
<accession>A0A0G0D3J0</accession>